<accession>X1HRW8</accession>
<gene>
    <name evidence="1" type="ORF">S03H2_43660</name>
</gene>
<reference evidence="1" key="1">
    <citation type="journal article" date="2014" name="Front. Microbiol.">
        <title>High frequency of phylogenetically diverse reductive dehalogenase-homologous genes in deep subseafloor sedimentary metagenomes.</title>
        <authorList>
            <person name="Kawai M."/>
            <person name="Futagami T."/>
            <person name="Toyoda A."/>
            <person name="Takaki Y."/>
            <person name="Nishi S."/>
            <person name="Hori S."/>
            <person name="Arai W."/>
            <person name="Tsubouchi T."/>
            <person name="Morono Y."/>
            <person name="Uchiyama I."/>
            <person name="Ito T."/>
            <person name="Fujiyama A."/>
            <person name="Inagaki F."/>
            <person name="Takami H."/>
        </authorList>
    </citation>
    <scope>NUCLEOTIDE SEQUENCE</scope>
    <source>
        <strain evidence="1">Expedition CK06-06</strain>
    </source>
</reference>
<sequence length="60" mass="7070">MGVYNSIKEELPNQFSIFQLISILGVDAQEGRKVRNLLKQFHNKGFIKRLSKNMYEKIEK</sequence>
<organism evidence="1">
    <name type="scientific">marine sediment metagenome</name>
    <dbReference type="NCBI Taxonomy" id="412755"/>
    <lineage>
        <taxon>unclassified sequences</taxon>
        <taxon>metagenomes</taxon>
        <taxon>ecological metagenomes</taxon>
    </lineage>
</organism>
<protein>
    <submittedName>
        <fullName evidence="1">Uncharacterized protein</fullName>
    </submittedName>
</protein>
<dbReference type="EMBL" id="BARU01027261">
    <property type="protein sequence ID" value="GAH72217.1"/>
    <property type="molecule type" value="Genomic_DNA"/>
</dbReference>
<name>X1HRW8_9ZZZZ</name>
<proteinExistence type="predicted"/>
<dbReference type="AlphaFoldDB" id="X1HRW8"/>
<evidence type="ECO:0000313" key="1">
    <source>
        <dbReference type="EMBL" id="GAH72217.1"/>
    </source>
</evidence>
<comment type="caution">
    <text evidence="1">The sequence shown here is derived from an EMBL/GenBank/DDBJ whole genome shotgun (WGS) entry which is preliminary data.</text>
</comment>